<dbReference type="EMBL" id="PSQE01000004">
    <property type="protein sequence ID" value="RHN59974.1"/>
    <property type="molecule type" value="Genomic_DNA"/>
</dbReference>
<reference evidence="1" key="1">
    <citation type="journal article" date="2018" name="Nat. Plants">
        <title>Whole-genome landscape of Medicago truncatula symbiotic genes.</title>
        <authorList>
            <person name="Pecrix Y."/>
            <person name="Gamas P."/>
            <person name="Carrere S."/>
        </authorList>
    </citation>
    <scope>NUCLEOTIDE SEQUENCE</scope>
    <source>
        <tissue evidence="1">Leaves</tissue>
    </source>
</reference>
<proteinExistence type="predicted"/>
<accession>A0A396I6U0</accession>
<evidence type="ECO:0008006" key="2">
    <source>
        <dbReference type="Google" id="ProtNLM"/>
    </source>
</evidence>
<evidence type="ECO:0000313" key="1">
    <source>
        <dbReference type="EMBL" id="RHN59974.1"/>
    </source>
</evidence>
<sequence>MCDASYGMDFGAFSSPYPRKPNKSQKPERPCAGRWLTSRGHSIVHHYRRLLDRLEVDDAKWSAYDDKRAVRPFQIICTYSRWLMCRKEMVYHHLPERVKRPFGYILDIPRHLSDVPEIPAEMVATVFKDPRLWCYTDWGERCERVWHHEPGLVCQSLSPSDYPNG</sequence>
<name>A0A396I6U0_MEDTR</name>
<comment type="caution">
    <text evidence="1">The sequence shown here is derived from an EMBL/GenBank/DDBJ whole genome shotgun (WGS) entry which is preliminary data.</text>
</comment>
<gene>
    <name evidence="1" type="ORF">MtrunA17_Chr4g0020021</name>
</gene>
<dbReference type="AlphaFoldDB" id="A0A396I6U0"/>
<dbReference type="Gramene" id="rna22149">
    <property type="protein sequence ID" value="RHN59974.1"/>
    <property type="gene ID" value="gene22149"/>
</dbReference>
<dbReference type="Proteomes" id="UP000265566">
    <property type="component" value="Chromosome 4"/>
</dbReference>
<protein>
    <recommendedName>
        <fullName evidence="2">Aminotransferase-like plant mobile domain-containing protein</fullName>
    </recommendedName>
</protein>
<organism evidence="1">
    <name type="scientific">Medicago truncatula</name>
    <name type="common">Barrel medic</name>
    <name type="synonym">Medicago tribuloides</name>
    <dbReference type="NCBI Taxonomy" id="3880"/>
    <lineage>
        <taxon>Eukaryota</taxon>
        <taxon>Viridiplantae</taxon>
        <taxon>Streptophyta</taxon>
        <taxon>Embryophyta</taxon>
        <taxon>Tracheophyta</taxon>
        <taxon>Spermatophyta</taxon>
        <taxon>Magnoliopsida</taxon>
        <taxon>eudicotyledons</taxon>
        <taxon>Gunneridae</taxon>
        <taxon>Pentapetalae</taxon>
        <taxon>rosids</taxon>
        <taxon>fabids</taxon>
        <taxon>Fabales</taxon>
        <taxon>Fabaceae</taxon>
        <taxon>Papilionoideae</taxon>
        <taxon>50 kb inversion clade</taxon>
        <taxon>NPAAA clade</taxon>
        <taxon>Hologalegina</taxon>
        <taxon>IRL clade</taxon>
        <taxon>Trifolieae</taxon>
        <taxon>Medicago</taxon>
    </lineage>
</organism>